<organism evidence="1 2">
    <name type="scientific">Haematococcus lacustris</name>
    <name type="common">Green alga</name>
    <name type="synonym">Haematococcus pluvialis</name>
    <dbReference type="NCBI Taxonomy" id="44745"/>
    <lineage>
        <taxon>Eukaryota</taxon>
        <taxon>Viridiplantae</taxon>
        <taxon>Chlorophyta</taxon>
        <taxon>core chlorophytes</taxon>
        <taxon>Chlorophyceae</taxon>
        <taxon>CS clade</taxon>
        <taxon>Chlamydomonadales</taxon>
        <taxon>Haematococcaceae</taxon>
        <taxon>Haematococcus</taxon>
    </lineage>
</organism>
<comment type="caution">
    <text evidence="1">The sequence shown here is derived from an EMBL/GenBank/DDBJ whole genome shotgun (WGS) entry which is preliminary data.</text>
</comment>
<evidence type="ECO:0000313" key="1">
    <source>
        <dbReference type="EMBL" id="GFH16830.1"/>
    </source>
</evidence>
<protein>
    <submittedName>
        <fullName evidence="1">Uncharacterized protein</fullName>
    </submittedName>
</protein>
<dbReference type="Proteomes" id="UP000485058">
    <property type="component" value="Unassembled WGS sequence"/>
</dbReference>
<gene>
    <name evidence="1" type="ORF">HaLaN_13332</name>
</gene>
<keyword evidence="2" id="KW-1185">Reference proteome</keyword>
<accession>A0A699Z5K5</accession>
<proteinExistence type="predicted"/>
<dbReference type="AlphaFoldDB" id="A0A699Z5K5"/>
<reference evidence="1 2" key="1">
    <citation type="submission" date="2020-02" db="EMBL/GenBank/DDBJ databases">
        <title>Draft genome sequence of Haematococcus lacustris strain NIES-144.</title>
        <authorList>
            <person name="Morimoto D."/>
            <person name="Nakagawa S."/>
            <person name="Yoshida T."/>
            <person name="Sawayama S."/>
        </authorList>
    </citation>
    <scope>NUCLEOTIDE SEQUENCE [LARGE SCALE GENOMIC DNA]</scope>
    <source>
        <strain evidence="1 2">NIES-144</strain>
    </source>
</reference>
<dbReference type="EMBL" id="BLLF01001057">
    <property type="protein sequence ID" value="GFH16830.1"/>
    <property type="molecule type" value="Genomic_DNA"/>
</dbReference>
<sequence length="208" mass="22710">MSDLTPSLSLPVSQPPCNTSNRLSSAVSSVQPSHLLHCQGHAWKAQRLTWCCLPCCRQLLRPTQPEAAVLARVGGCWKALRSSQQAAEEPGCRQGSQAMRRPSRCSYCSYCCCIPNLVLPRILNMVGMEGVLLHILTYECKGHVTGPHWDEVHASMPLVEEHVSITLHGVHAGTGQQSPPPAAPPLLMQAPCRRCCCWPRWPPALPGP</sequence>
<name>A0A699Z5K5_HAELA</name>
<evidence type="ECO:0000313" key="2">
    <source>
        <dbReference type="Proteomes" id="UP000485058"/>
    </source>
</evidence>